<dbReference type="PANTHER" id="PTHR36838">
    <property type="entry name" value="AUXIN EFFLUX CARRIER FAMILY PROTEIN"/>
    <property type="match status" value="1"/>
</dbReference>
<evidence type="ECO:0000256" key="2">
    <source>
        <dbReference type="ARBA" id="ARBA00022448"/>
    </source>
</evidence>
<reference evidence="8" key="2">
    <citation type="journal article" date="2021" name="PeerJ">
        <title>Extensive microbial diversity within the chicken gut microbiome revealed by metagenomics and culture.</title>
        <authorList>
            <person name="Gilroy R."/>
            <person name="Ravi A."/>
            <person name="Getino M."/>
            <person name="Pursley I."/>
            <person name="Horton D.L."/>
            <person name="Alikhan N.F."/>
            <person name="Baker D."/>
            <person name="Gharbi K."/>
            <person name="Hall N."/>
            <person name="Watson M."/>
            <person name="Adriaenssens E.M."/>
            <person name="Foster-Nyarko E."/>
            <person name="Jarju S."/>
            <person name="Secka A."/>
            <person name="Antonio M."/>
            <person name="Oren A."/>
            <person name="Chaudhuri R.R."/>
            <person name="La Ragione R."/>
            <person name="Hildebrand F."/>
            <person name="Pallen M.J."/>
        </authorList>
    </citation>
    <scope>NUCLEOTIDE SEQUENCE</scope>
    <source>
        <strain evidence="8">13766</strain>
    </source>
</reference>
<name>A0A9D1K852_9FIRM</name>
<dbReference type="Proteomes" id="UP000824140">
    <property type="component" value="Unassembled WGS sequence"/>
</dbReference>
<comment type="caution">
    <text evidence="8">The sequence shown here is derived from an EMBL/GenBank/DDBJ whole genome shotgun (WGS) entry which is preliminary data.</text>
</comment>
<evidence type="ECO:0000256" key="7">
    <source>
        <dbReference type="SAM" id="Phobius"/>
    </source>
</evidence>
<feature type="transmembrane region" description="Helical" evidence="7">
    <location>
        <begin position="69"/>
        <end position="87"/>
    </location>
</feature>
<dbReference type="Pfam" id="PF03547">
    <property type="entry name" value="Mem_trans"/>
    <property type="match status" value="1"/>
</dbReference>
<evidence type="ECO:0000256" key="5">
    <source>
        <dbReference type="ARBA" id="ARBA00022989"/>
    </source>
</evidence>
<dbReference type="GO" id="GO:0016020">
    <property type="term" value="C:membrane"/>
    <property type="evidence" value="ECO:0007669"/>
    <property type="project" value="UniProtKB-SubCell"/>
</dbReference>
<dbReference type="EMBL" id="DVJN01000218">
    <property type="protein sequence ID" value="HIS93613.1"/>
    <property type="molecule type" value="Genomic_DNA"/>
</dbReference>
<gene>
    <name evidence="8" type="ORF">IAA84_11420</name>
</gene>
<dbReference type="GO" id="GO:0055085">
    <property type="term" value="P:transmembrane transport"/>
    <property type="evidence" value="ECO:0007669"/>
    <property type="project" value="InterPro"/>
</dbReference>
<feature type="transmembrane region" description="Helical" evidence="7">
    <location>
        <begin position="127"/>
        <end position="148"/>
    </location>
</feature>
<keyword evidence="2" id="KW-0813">Transport</keyword>
<evidence type="ECO:0000256" key="1">
    <source>
        <dbReference type="ARBA" id="ARBA00004141"/>
    </source>
</evidence>
<feature type="transmembrane region" description="Helical" evidence="7">
    <location>
        <begin position="6"/>
        <end position="27"/>
    </location>
</feature>
<evidence type="ECO:0000256" key="3">
    <source>
        <dbReference type="ARBA" id="ARBA00022475"/>
    </source>
</evidence>
<reference evidence="8" key="1">
    <citation type="submission" date="2020-10" db="EMBL/GenBank/DDBJ databases">
        <authorList>
            <person name="Gilroy R."/>
        </authorList>
    </citation>
    <scope>NUCLEOTIDE SEQUENCE</scope>
    <source>
        <strain evidence="8">13766</strain>
    </source>
</reference>
<evidence type="ECO:0000313" key="8">
    <source>
        <dbReference type="EMBL" id="HIS93613.1"/>
    </source>
</evidence>
<feature type="transmembrane region" description="Helical" evidence="7">
    <location>
        <begin position="204"/>
        <end position="224"/>
    </location>
</feature>
<feature type="transmembrane region" description="Helical" evidence="7">
    <location>
        <begin position="236"/>
        <end position="258"/>
    </location>
</feature>
<proteinExistence type="predicted"/>
<keyword evidence="4 7" id="KW-0812">Transmembrane</keyword>
<organism evidence="8 9">
    <name type="scientific">Candidatus Alectryocaccomicrobium excrementavium</name>
    <dbReference type="NCBI Taxonomy" id="2840668"/>
    <lineage>
        <taxon>Bacteria</taxon>
        <taxon>Bacillati</taxon>
        <taxon>Bacillota</taxon>
        <taxon>Clostridia</taxon>
        <taxon>Candidatus Alectryocaccomicrobium</taxon>
    </lineage>
</organism>
<feature type="transmembrane region" description="Helical" evidence="7">
    <location>
        <begin position="99"/>
        <end position="121"/>
    </location>
</feature>
<dbReference type="InterPro" id="IPR004776">
    <property type="entry name" value="Mem_transp_PIN-like"/>
</dbReference>
<evidence type="ECO:0000256" key="4">
    <source>
        <dbReference type="ARBA" id="ARBA00022692"/>
    </source>
</evidence>
<evidence type="ECO:0000313" key="9">
    <source>
        <dbReference type="Proteomes" id="UP000824140"/>
    </source>
</evidence>
<protein>
    <submittedName>
        <fullName evidence="8">AEC family transporter</fullName>
    </submittedName>
</protein>
<feature type="transmembrane region" description="Helical" evidence="7">
    <location>
        <begin position="264"/>
        <end position="286"/>
    </location>
</feature>
<comment type="subcellular location">
    <subcellularLocation>
        <location evidence="1">Membrane</location>
        <topology evidence="1">Multi-pass membrane protein</topology>
    </subcellularLocation>
</comment>
<evidence type="ECO:0000256" key="6">
    <source>
        <dbReference type="ARBA" id="ARBA00023136"/>
    </source>
</evidence>
<sequence length="322" mass="34530">MVVSAISIVAVILCIIALGMLLARLGWLGEKESALLAKLTTKVALPLMVVSNMYKYFTHDSLVQNASGIAVSMLSIAGLILLGLPVARLARVPANRRGVFISMFAFSNSVFIGVPVSTALFGEEAVGFALLYYIANTSIFWSVANSMIISDAKGKFDVIATIRTQPRAFLARVLPLPLIAFLLCAVLIYLRIPLPEFVLDAAGYVGNMVTPLSLIYTGAVLMRMIHVGRFQWHWDYILVVLGRFLLAPAAILGISLLFPTIPTLMRSALIVQASMPVMANIAIVAGSEGADSGYAAGGMVLTTILTAAFLPLLMMAMEAGWF</sequence>
<dbReference type="AlphaFoldDB" id="A0A9D1K852"/>
<feature type="transmembrane region" description="Helical" evidence="7">
    <location>
        <begin position="169"/>
        <end position="192"/>
    </location>
</feature>
<keyword evidence="5 7" id="KW-1133">Transmembrane helix</keyword>
<feature type="transmembrane region" description="Helical" evidence="7">
    <location>
        <begin position="293"/>
        <end position="317"/>
    </location>
</feature>
<dbReference type="PANTHER" id="PTHR36838:SF1">
    <property type="entry name" value="SLR1864 PROTEIN"/>
    <property type="match status" value="1"/>
</dbReference>
<keyword evidence="3" id="KW-1003">Cell membrane</keyword>
<accession>A0A9D1K852</accession>
<keyword evidence="6 7" id="KW-0472">Membrane</keyword>